<dbReference type="Proteomes" id="UP001519328">
    <property type="component" value="Unassembled WGS sequence"/>
</dbReference>
<evidence type="ECO:0000256" key="1">
    <source>
        <dbReference type="ARBA" id="ARBA00004162"/>
    </source>
</evidence>
<evidence type="ECO:0000256" key="4">
    <source>
        <dbReference type="ARBA" id="ARBA00022989"/>
    </source>
</evidence>
<feature type="compositionally biased region" description="Low complexity" evidence="6">
    <location>
        <begin position="342"/>
        <end position="353"/>
    </location>
</feature>
<dbReference type="EMBL" id="JAGGKK010000001">
    <property type="protein sequence ID" value="MBP1947370.1"/>
    <property type="molecule type" value="Genomic_DNA"/>
</dbReference>
<sequence length="387" mass="43735">MKKGIVMEKHRRYTIVMQKDGAFQKALPIEDADIGTEVYFQPKESKMNSLFYLFSGRNNSVPVRLIAMTCMVLLLIMPFYFIMNSNETYAYVNIDINPSVELEVNEQLKVQSINPLNGDAEILINKLSKYKGKELEHVIDNIMNTSEKAGLLKNGKNMLVGVSYILDGHKTSVVDTVDKYFSDHNTDWKIATFQVPKKIRIQAKENKQTMNELMATSLAESNETHDVSKEDNMDQTTPVNDEEEAMINSFYNKNQNHSESIKSNKSNSDESAQSLNNNDYEEKGNNKHPSELKEKNGEINANKKNVGNNTQKGKLEKDNAKDKNRKARGHQKDKHKNHDNGNHGNNGNHWTNGNEKDNGNNKHKGNNGNNGNNGNHGNKGNGNHNKN</sequence>
<accession>A0ABS4H900</accession>
<name>A0ABS4H900_9BACI</name>
<feature type="compositionally biased region" description="Basic residues" evidence="6">
    <location>
        <begin position="323"/>
        <end position="335"/>
    </location>
</feature>
<feature type="transmembrane region" description="Helical" evidence="7">
    <location>
        <begin position="65"/>
        <end position="83"/>
    </location>
</feature>
<evidence type="ECO:0000256" key="3">
    <source>
        <dbReference type="ARBA" id="ARBA00022692"/>
    </source>
</evidence>
<dbReference type="RefSeq" id="WP_209479003.1">
    <property type="nucleotide sequence ID" value="NZ_JAGGKK010000001.1"/>
</dbReference>
<keyword evidence="10" id="KW-1185">Reference proteome</keyword>
<comment type="subcellular location">
    <subcellularLocation>
        <location evidence="1">Cell membrane</location>
        <topology evidence="1">Single-pass membrane protein</topology>
    </subcellularLocation>
</comment>
<dbReference type="Pfam" id="PF23750">
    <property type="entry name" value="RsgI_M"/>
    <property type="match status" value="1"/>
</dbReference>
<protein>
    <recommendedName>
        <fullName evidence="8">RsgI N-terminal anti-sigma domain-containing protein</fullName>
    </recommendedName>
</protein>
<evidence type="ECO:0000256" key="6">
    <source>
        <dbReference type="SAM" id="MobiDB-lite"/>
    </source>
</evidence>
<keyword evidence="5 7" id="KW-0472">Membrane</keyword>
<evidence type="ECO:0000256" key="2">
    <source>
        <dbReference type="ARBA" id="ARBA00022475"/>
    </source>
</evidence>
<feature type="compositionally biased region" description="Polar residues" evidence="6">
    <location>
        <begin position="302"/>
        <end position="312"/>
    </location>
</feature>
<dbReference type="InterPro" id="IPR055431">
    <property type="entry name" value="RsgI_M"/>
</dbReference>
<proteinExistence type="predicted"/>
<feature type="compositionally biased region" description="Polar residues" evidence="6">
    <location>
        <begin position="256"/>
        <end position="278"/>
    </location>
</feature>
<evidence type="ECO:0000256" key="5">
    <source>
        <dbReference type="ARBA" id="ARBA00023136"/>
    </source>
</evidence>
<feature type="domain" description="RsgI N-terminal anti-sigma" evidence="8">
    <location>
        <begin position="2"/>
        <end position="49"/>
    </location>
</feature>
<feature type="compositionally biased region" description="Low complexity" evidence="6">
    <location>
        <begin position="366"/>
        <end position="387"/>
    </location>
</feature>
<keyword evidence="2" id="KW-1003">Cell membrane</keyword>
<feature type="compositionally biased region" description="Basic and acidic residues" evidence="6">
    <location>
        <begin position="313"/>
        <end position="322"/>
    </location>
</feature>
<reference evidence="9 10" key="1">
    <citation type="submission" date="2021-03" db="EMBL/GenBank/DDBJ databases">
        <title>Genomic Encyclopedia of Type Strains, Phase IV (KMG-IV): sequencing the most valuable type-strain genomes for metagenomic binning, comparative biology and taxonomic classification.</title>
        <authorList>
            <person name="Goeker M."/>
        </authorList>
    </citation>
    <scope>NUCLEOTIDE SEQUENCE [LARGE SCALE GENOMIC DNA]</scope>
    <source>
        <strain evidence="9 10">DSM 21085</strain>
    </source>
</reference>
<gene>
    <name evidence="9" type="ORF">J2Z82_000293</name>
</gene>
<comment type="caution">
    <text evidence="9">The sequence shown here is derived from an EMBL/GenBank/DDBJ whole genome shotgun (WGS) entry which is preliminary data.</text>
</comment>
<feature type="compositionally biased region" description="Basic and acidic residues" evidence="6">
    <location>
        <begin position="280"/>
        <end position="297"/>
    </location>
</feature>
<keyword evidence="3 7" id="KW-0812">Transmembrane</keyword>
<dbReference type="Pfam" id="PF12791">
    <property type="entry name" value="RsgI_N"/>
    <property type="match status" value="1"/>
</dbReference>
<evidence type="ECO:0000313" key="10">
    <source>
        <dbReference type="Proteomes" id="UP001519328"/>
    </source>
</evidence>
<feature type="region of interest" description="Disordered" evidence="6">
    <location>
        <begin position="256"/>
        <end position="387"/>
    </location>
</feature>
<evidence type="ECO:0000313" key="9">
    <source>
        <dbReference type="EMBL" id="MBP1947370.1"/>
    </source>
</evidence>
<dbReference type="PROSITE" id="PS51849">
    <property type="entry name" value="RSGI_N"/>
    <property type="match status" value="1"/>
</dbReference>
<organism evidence="9 10">
    <name type="scientific">Virgibacillus litoralis</name>
    <dbReference type="NCBI Taxonomy" id="578221"/>
    <lineage>
        <taxon>Bacteria</taxon>
        <taxon>Bacillati</taxon>
        <taxon>Bacillota</taxon>
        <taxon>Bacilli</taxon>
        <taxon>Bacillales</taxon>
        <taxon>Bacillaceae</taxon>
        <taxon>Virgibacillus</taxon>
    </lineage>
</organism>
<evidence type="ECO:0000259" key="8">
    <source>
        <dbReference type="PROSITE" id="PS51849"/>
    </source>
</evidence>
<keyword evidence="4 7" id="KW-1133">Transmembrane helix</keyword>
<dbReference type="InterPro" id="IPR024449">
    <property type="entry name" value="Anti-sigma_RsgI_N"/>
</dbReference>
<evidence type="ECO:0000256" key="7">
    <source>
        <dbReference type="SAM" id="Phobius"/>
    </source>
</evidence>